<reference evidence="1" key="2">
    <citation type="journal article" date="2015" name="Data Brief">
        <title>Shoot transcriptome of the giant reed, Arundo donax.</title>
        <authorList>
            <person name="Barrero R.A."/>
            <person name="Guerrero F.D."/>
            <person name="Moolhuijzen P."/>
            <person name="Goolsby J.A."/>
            <person name="Tidwell J."/>
            <person name="Bellgard S.E."/>
            <person name="Bellgard M.I."/>
        </authorList>
    </citation>
    <scope>NUCLEOTIDE SEQUENCE</scope>
    <source>
        <tissue evidence="1">Shoot tissue taken approximately 20 cm above the soil surface</tissue>
    </source>
</reference>
<evidence type="ECO:0000313" key="1">
    <source>
        <dbReference type="EMBL" id="JAD60478.1"/>
    </source>
</evidence>
<name>A0A0A9BE82_ARUDO</name>
<dbReference type="AlphaFoldDB" id="A0A0A9BE82"/>
<protein>
    <submittedName>
        <fullName evidence="1">Uncharacterized protein</fullName>
    </submittedName>
</protein>
<sequence length="58" mass="6681">MAAVGSSTHNSVYMQKNMYFKPIRKCFFHKSETPLRSRYLGIKPHTGPQSHIVRICCP</sequence>
<organism evidence="1">
    <name type="scientific">Arundo donax</name>
    <name type="common">Giant reed</name>
    <name type="synonym">Donax arundinaceus</name>
    <dbReference type="NCBI Taxonomy" id="35708"/>
    <lineage>
        <taxon>Eukaryota</taxon>
        <taxon>Viridiplantae</taxon>
        <taxon>Streptophyta</taxon>
        <taxon>Embryophyta</taxon>
        <taxon>Tracheophyta</taxon>
        <taxon>Spermatophyta</taxon>
        <taxon>Magnoliopsida</taxon>
        <taxon>Liliopsida</taxon>
        <taxon>Poales</taxon>
        <taxon>Poaceae</taxon>
        <taxon>PACMAD clade</taxon>
        <taxon>Arundinoideae</taxon>
        <taxon>Arundineae</taxon>
        <taxon>Arundo</taxon>
    </lineage>
</organism>
<proteinExistence type="predicted"/>
<dbReference type="EMBL" id="GBRH01237417">
    <property type="protein sequence ID" value="JAD60478.1"/>
    <property type="molecule type" value="Transcribed_RNA"/>
</dbReference>
<reference evidence="1" key="1">
    <citation type="submission" date="2014-09" db="EMBL/GenBank/DDBJ databases">
        <authorList>
            <person name="Magalhaes I.L.F."/>
            <person name="Oliveira U."/>
            <person name="Santos F.R."/>
            <person name="Vidigal T.H.D.A."/>
            <person name="Brescovit A.D."/>
            <person name="Santos A.J."/>
        </authorList>
    </citation>
    <scope>NUCLEOTIDE SEQUENCE</scope>
    <source>
        <tissue evidence="1">Shoot tissue taken approximately 20 cm above the soil surface</tissue>
    </source>
</reference>
<accession>A0A0A9BE82</accession>